<protein>
    <recommendedName>
        <fullName evidence="6">Secreted protein</fullName>
    </recommendedName>
</protein>
<keyword evidence="3" id="KW-0732">Signal</keyword>
<keyword evidence="2" id="KW-0812">Transmembrane</keyword>
<keyword evidence="2" id="KW-1133">Transmembrane helix</keyword>
<reference evidence="4 5" key="1">
    <citation type="submission" date="2019-09" db="EMBL/GenBank/DDBJ databases">
        <authorList>
            <person name="Chandra G."/>
            <person name="Truman W A."/>
        </authorList>
    </citation>
    <scope>NUCLEOTIDE SEQUENCE [LARGE SCALE GENOMIC DNA]</scope>
    <source>
        <strain evidence="4">PS662</strain>
    </source>
</reference>
<dbReference type="AlphaFoldDB" id="A0A5E6PJB7"/>
<sequence precursor="true">MRSTRLVKYAVFVMLSTGAAFASAQTSNLAYEISRIGTSCDETRSHNGVATDAQAGSPSAESNEAGTSASIGELYLKNTPAAQLGNLIQSASGAVASVNTSACDGLMTQVAGDKSVVDSDTQSKVLGAVTDVVAHQPAAVPLSAAAWLFSSALLGFIVVANRRKV</sequence>
<evidence type="ECO:0000313" key="4">
    <source>
        <dbReference type="EMBL" id="VVM43139.1"/>
    </source>
</evidence>
<keyword evidence="2" id="KW-0472">Membrane</keyword>
<gene>
    <name evidence="4" type="ORF">PS662_00402</name>
</gene>
<feature type="signal peptide" evidence="3">
    <location>
        <begin position="1"/>
        <end position="24"/>
    </location>
</feature>
<proteinExistence type="predicted"/>
<accession>A0A5E6PJB7</accession>
<feature type="chain" id="PRO_5022929411" description="Secreted protein" evidence="3">
    <location>
        <begin position="25"/>
        <end position="165"/>
    </location>
</feature>
<dbReference type="EMBL" id="CABVHK010000001">
    <property type="protein sequence ID" value="VVM43139.1"/>
    <property type="molecule type" value="Genomic_DNA"/>
</dbReference>
<evidence type="ECO:0000256" key="1">
    <source>
        <dbReference type="SAM" id="MobiDB-lite"/>
    </source>
</evidence>
<evidence type="ECO:0008006" key="6">
    <source>
        <dbReference type="Google" id="ProtNLM"/>
    </source>
</evidence>
<feature type="region of interest" description="Disordered" evidence="1">
    <location>
        <begin position="44"/>
        <end position="65"/>
    </location>
</feature>
<name>A0A5E6PJB7_PSEFL</name>
<dbReference type="OrthoDB" id="7030861at2"/>
<organism evidence="4 5">
    <name type="scientific">Pseudomonas fluorescens</name>
    <dbReference type="NCBI Taxonomy" id="294"/>
    <lineage>
        <taxon>Bacteria</taxon>
        <taxon>Pseudomonadati</taxon>
        <taxon>Pseudomonadota</taxon>
        <taxon>Gammaproteobacteria</taxon>
        <taxon>Pseudomonadales</taxon>
        <taxon>Pseudomonadaceae</taxon>
        <taxon>Pseudomonas</taxon>
    </lineage>
</organism>
<feature type="transmembrane region" description="Helical" evidence="2">
    <location>
        <begin position="138"/>
        <end position="160"/>
    </location>
</feature>
<evidence type="ECO:0000256" key="2">
    <source>
        <dbReference type="SAM" id="Phobius"/>
    </source>
</evidence>
<evidence type="ECO:0000313" key="5">
    <source>
        <dbReference type="Proteomes" id="UP000326953"/>
    </source>
</evidence>
<dbReference type="RefSeq" id="WP_150709389.1">
    <property type="nucleotide sequence ID" value="NZ_CABVHK010000001.1"/>
</dbReference>
<dbReference type="Proteomes" id="UP000326953">
    <property type="component" value="Unassembled WGS sequence"/>
</dbReference>
<feature type="compositionally biased region" description="Polar residues" evidence="1">
    <location>
        <begin position="54"/>
        <end position="65"/>
    </location>
</feature>
<evidence type="ECO:0000256" key="3">
    <source>
        <dbReference type="SAM" id="SignalP"/>
    </source>
</evidence>